<evidence type="ECO:0000256" key="1">
    <source>
        <dbReference type="ARBA" id="ARBA00004141"/>
    </source>
</evidence>
<dbReference type="GO" id="GO:0005886">
    <property type="term" value="C:plasma membrane"/>
    <property type="evidence" value="ECO:0007669"/>
    <property type="project" value="TreeGrafter"/>
</dbReference>
<feature type="region of interest" description="Disordered" evidence="5">
    <location>
        <begin position="241"/>
        <end position="271"/>
    </location>
</feature>
<dbReference type="AlphaFoldDB" id="R9P016"/>
<evidence type="ECO:0000256" key="6">
    <source>
        <dbReference type="SAM" id="Phobius"/>
    </source>
</evidence>
<evidence type="ECO:0000256" key="5">
    <source>
        <dbReference type="SAM" id="MobiDB-lite"/>
    </source>
</evidence>
<dbReference type="RefSeq" id="XP_012188110.1">
    <property type="nucleotide sequence ID" value="XM_012332720.1"/>
</dbReference>
<comment type="subcellular location">
    <subcellularLocation>
        <location evidence="1">Membrane</location>
        <topology evidence="1">Multi-pass membrane protein</topology>
    </subcellularLocation>
</comment>
<feature type="transmembrane region" description="Helical" evidence="6">
    <location>
        <begin position="31"/>
        <end position="50"/>
    </location>
</feature>
<dbReference type="EMBL" id="DF238784">
    <property type="protein sequence ID" value="GAC94523.1"/>
    <property type="molecule type" value="Genomic_DNA"/>
</dbReference>
<dbReference type="PANTHER" id="PTHR31465:SF9">
    <property type="entry name" value="SPHINGOID LONG-CHAIN BASE TRANSPORTER RSB1"/>
    <property type="match status" value="1"/>
</dbReference>
<feature type="transmembrane region" description="Helical" evidence="6">
    <location>
        <begin position="109"/>
        <end position="131"/>
    </location>
</feature>
<accession>R9P016</accession>
<dbReference type="Proteomes" id="UP000014071">
    <property type="component" value="Unassembled WGS sequence"/>
</dbReference>
<evidence type="ECO:0000256" key="4">
    <source>
        <dbReference type="ARBA" id="ARBA00023136"/>
    </source>
</evidence>
<organism evidence="7 8">
    <name type="scientific">Pseudozyma hubeiensis (strain SY62)</name>
    <name type="common">Yeast</name>
    <dbReference type="NCBI Taxonomy" id="1305764"/>
    <lineage>
        <taxon>Eukaryota</taxon>
        <taxon>Fungi</taxon>
        <taxon>Dikarya</taxon>
        <taxon>Basidiomycota</taxon>
        <taxon>Ustilaginomycotina</taxon>
        <taxon>Ustilaginomycetes</taxon>
        <taxon>Ustilaginales</taxon>
        <taxon>Ustilaginaceae</taxon>
        <taxon>Pseudozyma</taxon>
    </lineage>
</organism>
<keyword evidence="2 6" id="KW-0812">Transmembrane</keyword>
<gene>
    <name evidence="7" type="ORF">PHSY_002095</name>
</gene>
<feature type="transmembrane region" description="Helical" evidence="6">
    <location>
        <begin position="71"/>
        <end position="89"/>
    </location>
</feature>
<dbReference type="STRING" id="1305764.R9P016"/>
<dbReference type="GO" id="GO:0000324">
    <property type="term" value="C:fungal-type vacuole"/>
    <property type="evidence" value="ECO:0007669"/>
    <property type="project" value="TreeGrafter"/>
</dbReference>
<dbReference type="OrthoDB" id="3358017at2759"/>
<keyword evidence="3 6" id="KW-1133">Transmembrane helix</keyword>
<evidence type="ECO:0000313" key="7">
    <source>
        <dbReference type="EMBL" id="GAC94523.1"/>
    </source>
</evidence>
<dbReference type="InterPro" id="IPR007568">
    <property type="entry name" value="RTA1"/>
</dbReference>
<feature type="transmembrane region" description="Helical" evidence="6">
    <location>
        <begin position="194"/>
        <end position="216"/>
    </location>
</feature>
<proteinExistence type="predicted"/>
<dbReference type="GeneID" id="24107389"/>
<feature type="compositionally biased region" description="Low complexity" evidence="5">
    <location>
        <begin position="250"/>
        <end position="271"/>
    </location>
</feature>
<protein>
    <submittedName>
        <fullName evidence="7">Potential phospholipid-translocating ATPase</fullName>
    </submittedName>
</protein>
<feature type="transmembrane region" description="Helical" evidence="6">
    <location>
        <begin position="152"/>
        <end position="174"/>
    </location>
</feature>
<evidence type="ECO:0000256" key="2">
    <source>
        <dbReference type="ARBA" id="ARBA00022692"/>
    </source>
</evidence>
<dbReference type="Pfam" id="PF04479">
    <property type="entry name" value="RTA1"/>
    <property type="match status" value="1"/>
</dbReference>
<dbReference type="eggNOG" id="ENOG502QU4U">
    <property type="taxonomic scope" value="Eukaryota"/>
</dbReference>
<sequence length="271" mass="29266">MAVAIVAAAGEMAGWVARAYGHINPFGRNAYIAQIVCLILSPAFISAVNYMAFQNVMDVFGSKWSRIPRKYYVIGFCIGDLCSLVVQAVGGALSAEATTQDQVDLGKNIMIAGVSVQVAVTAPFMCLYLDYNIRRLREWATLPKSERPHRKVEIFNAVIGISTLFILVRCIYRIVEMSEGWLGHLATTPVYFDILDGLMILFAIGIFIPFYPAWLLPKNKEVGAVYNAADFVALDAPATAEKEGAGTGGATEASSPSTHSSHSSHSGHSPA</sequence>
<dbReference type="PANTHER" id="PTHR31465">
    <property type="entry name" value="PROTEIN RTA1-RELATED"/>
    <property type="match status" value="1"/>
</dbReference>
<dbReference type="HOGENOM" id="CLU_033465_6_0_1"/>
<keyword evidence="4 6" id="KW-0472">Membrane</keyword>
<evidence type="ECO:0000313" key="8">
    <source>
        <dbReference type="Proteomes" id="UP000014071"/>
    </source>
</evidence>
<reference evidence="8" key="1">
    <citation type="journal article" date="2013" name="Genome Announc.">
        <title>Draft genome sequence of the basidiomycetous yeast-like fungus Pseudozyma hubeiensis SY62, which produces an abundant amount of the biosurfactant mannosylerythritol lipids.</title>
        <authorList>
            <person name="Konishi M."/>
            <person name="Hatada Y."/>
            <person name="Horiuchi J."/>
        </authorList>
    </citation>
    <scope>NUCLEOTIDE SEQUENCE [LARGE SCALE GENOMIC DNA]</scope>
    <source>
        <strain evidence="8">SY62</strain>
    </source>
</reference>
<evidence type="ECO:0000256" key="3">
    <source>
        <dbReference type="ARBA" id="ARBA00022989"/>
    </source>
</evidence>
<keyword evidence="8" id="KW-1185">Reference proteome</keyword>
<name>R9P016_PSEHS</name>